<gene>
    <name evidence="1" type="ORF">M431DRAFT_509478</name>
</gene>
<proteinExistence type="predicted"/>
<name>A0A2T4A7U0_TRIHA</name>
<keyword evidence="2" id="KW-1185">Reference proteome</keyword>
<protein>
    <submittedName>
        <fullName evidence="1">Uncharacterized protein</fullName>
    </submittedName>
</protein>
<organism evidence="1 2">
    <name type="scientific">Trichoderma harzianum CBS 226.95</name>
    <dbReference type="NCBI Taxonomy" id="983964"/>
    <lineage>
        <taxon>Eukaryota</taxon>
        <taxon>Fungi</taxon>
        <taxon>Dikarya</taxon>
        <taxon>Ascomycota</taxon>
        <taxon>Pezizomycotina</taxon>
        <taxon>Sordariomycetes</taxon>
        <taxon>Hypocreomycetidae</taxon>
        <taxon>Hypocreales</taxon>
        <taxon>Hypocreaceae</taxon>
        <taxon>Trichoderma</taxon>
    </lineage>
</organism>
<dbReference type="GeneID" id="36627866"/>
<dbReference type="AlphaFoldDB" id="A0A2T4A7U0"/>
<evidence type="ECO:0000313" key="2">
    <source>
        <dbReference type="Proteomes" id="UP000241690"/>
    </source>
</evidence>
<accession>A0A2T4A7U0</accession>
<reference evidence="1 2" key="1">
    <citation type="submission" date="2016-07" db="EMBL/GenBank/DDBJ databases">
        <title>Multiple horizontal gene transfer events from other fungi enriched the ability of initially mycotrophic Trichoderma (Ascomycota) to feed on dead plant biomass.</title>
        <authorList>
            <consortium name="DOE Joint Genome Institute"/>
            <person name="Aerts A."/>
            <person name="Atanasova L."/>
            <person name="Chenthamara K."/>
            <person name="Zhang J."/>
            <person name="Grujic M."/>
            <person name="Henrissat B."/>
            <person name="Kuo A."/>
            <person name="Salamov A."/>
            <person name="Lipzen A."/>
            <person name="Labutti K."/>
            <person name="Barry K."/>
            <person name="Miao Y."/>
            <person name="Rahimi M.J."/>
            <person name="Shen Q."/>
            <person name="Grigoriev I.V."/>
            <person name="Kubicek C.P."/>
            <person name="Druzhinina I.S."/>
        </authorList>
    </citation>
    <scope>NUCLEOTIDE SEQUENCE [LARGE SCALE GENOMIC DNA]</scope>
    <source>
        <strain evidence="1 2">CBS 226.95</strain>
    </source>
</reference>
<evidence type="ECO:0000313" key="1">
    <source>
        <dbReference type="EMBL" id="PTB53122.1"/>
    </source>
</evidence>
<dbReference type="RefSeq" id="XP_024772799.1">
    <property type="nucleotide sequence ID" value="XM_024919297.1"/>
</dbReference>
<sequence>MDLLTLDRTAVLGPCLSMSSLFEMRKSDGNAKIGHRHLRCSAYHLMSLACRFFRFVSTSCPPSNRRCRSAFRPLKSPSAGRLCLAERAATKRKASALKAANPNPLPAPSRVKTIHAWLASNLKPEPRRPAPCRCADRTSPMHGRLPSSPAANCTC</sequence>
<dbReference type="EMBL" id="KZ679682">
    <property type="protein sequence ID" value="PTB53122.1"/>
    <property type="molecule type" value="Genomic_DNA"/>
</dbReference>
<dbReference type="Proteomes" id="UP000241690">
    <property type="component" value="Unassembled WGS sequence"/>
</dbReference>